<evidence type="ECO:0000313" key="3">
    <source>
        <dbReference type="Proteomes" id="UP000694412"/>
    </source>
</evidence>
<dbReference type="AlphaFoldDB" id="A0A8C2T3D6"/>
<proteinExistence type="predicted"/>
<protein>
    <submittedName>
        <fullName evidence="2">Uncharacterized protein</fullName>
    </submittedName>
</protein>
<reference evidence="2" key="2">
    <citation type="submission" date="2025-09" db="UniProtKB">
        <authorList>
            <consortium name="Ensembl"/>
        </authorList>
    </citation>
    <scope>IDENTIFICATION</scope>
</reference>
<accession>A0A8C2T3D6</accession>
<sequence length="144" mass="14679">MAWVAKAHSAHPAPTPCCVQGHQPAAQAAQILGVHVQLVAVQLRQLGVGVLDVVQVLHGFSKGAQHFLTMSTDPGVAHDGSGAGEVPKGGKEPLGPGVDDQQPGFGTAFLHVDFAPDAGDELLLLGGPVPSPVLNNPSCRSFSS</sequence>
<dbReference type="GeneTree" id="ENSGT00390000010849"/>
<dbReference type="Proteomes" id="UP000694412">
    <property type="component" value="Unassembled WGS sequence"/>
</dbReference>
<evidence type="ECO:0000313" key="2">
    <source>
        <dbReference type="Ensembl" id="ENSCJPP00005006856.1"/>
    </source>
</evidence>
<dbReference type="Ensembl" id="ENSCJPT00005010675.1">
    <property type="protein sequence ID" value="ENSCJPP00005006856.1"/>
    <property type="gene ID" value="ENSCJPG00005006329.1"/>
</dbReference>
<organism evidence="2 3">
    <name type="scientific">Coturnix japonica</name>
    <name type="common">Japanese quail</name>
    <name type="synonym">Coturnix coturnix japonica</name>
    <dbReference type="NCBI Taxonomy" id="93934"/>
    <lineage>
        <taxon>Eukaryota</taxon>
        <taxon>Metazoa</taxon>
        <taxon>Chordata</taxon>
        <taxon>Craniata</taxon>
        <taxon>Vertebrata</taxon>
        <taxon>Euteleostomi</taxon>
        <taxon>Archelosauria</taxon>
        <taxon>Archosauria</taxon>
        <taxon>Dinosauria</taxon>
        <taxon>Saurischia</taxon>
        <taxon>Theropoda</taxon>
        <taxon>Coelurosauria</taxon>
        <taxon>Aves</taxon>
        <taxon>Neognathae</taxon>
        <taxon>Galloanserae</taxon>
        <taxon>Galliformes</taxon>
        <taxon>Phasianidae</taxon>
        <taxon>Perdicinae</taxon>
        <taxon>Coturnix</taxon>
    </lineage>
</organism>
<feature type="region of interest" description="Disordered" evidence="1">
    <location>
        <begin position="71"/>
        <end position="102"/>
    </location>
</feature>
<name>A0A8C2T3D6_COTJA</name>
<keyword evidence="3" id="KW-1185">Reference proteome</keyword>
<evidence type="ECO:0000256" key="1">
    <source>
        <dbReference type="SAM" id="MobiDB-lite"/>
    </source>
</evidence>
<reference evidence="2" key="1">
    <citation type="submission" date="2025-08" db="UniProtKB">
        <authorList>
            <consortium name="Ensembl"/>
        </authorList>
    </citation>
    <scope>IDENTIFICATION</scope>
</reference>